<dbReference type="Proteomes" id="UP000002431">
    <property type="component" value="Plasmid pDGEO02"/>
</dbReference>
<protein>
    <submittedName>
        <fullName evidence="1">Uncharacterized protein</fullName>
    </submittedName>
</protein>
<dbReference type="RefSeq" id="WP_012173275.1">
    <property type="nucleotide sequence ID" value="NC_009939.1"/>
</dbReference>
<geneLocation type="plasmid" evidence="1 2">
    <name>pDGEO02</name>
</geneLocation>
<evidence type="ECO:0000313" key="1">
    <source>
        <dbReference type="EMBL" id="ABW35112.1"/>
    </source>
</evidence>
<organism evidence="1 2">
    <name type="scientific">Deinococcus geothermalis (strain DSM 11300 / CIP 105573 / AG-3a)</name>
    <dbReference type="NCBI Taxonomy" id="319795"/>
    <lineage>
        <taxon>Bacteria</taxon>
        <taxon>Thermotogati</taxon>
        <taxon>Deinococcota</taxon>
        <taxon>Deinococci</taxon>
        <taxon>Deinococcales</taxon>
        <taxon>Deinococcaceae</taxon>
        <taxon>Deinococcus</taxon>
    </lineage>
</organism>
<dbReference type="AlphaFoldDB" id="A8ZRK3"/>
<proteinExistence type="predicted"/>
<sequence>MSDKSNPFKGLAAPVNPELEAAVKPAPRKEKVILDGDVPVQLSVRVRKRVRRKLREDAEAAGLSIQAYLERLILQSDGEQEQA</sequence>
<dbReference type="KEGG" id="dge:Dgeo_3071"/>
<dbReference type="EMBL" id="CP000856">
    <property type="protein sequence ID" value="ABW35112.1"/>
    <property type="molecule type" value="Genomic_DNA"/>
</dbReference>
<reference evidence="1" key="1">
    <citation type="submission" date="2007-10" db="EMBL/GenBank/DDBJ databases">
        <title>Complete sequence of Plasmid2 pDGEO02 of Deinococcus geothermalis DSM 11300.</title>
        <authorList>
            <consortium name="US DOE Joint Genome Institute"/>
            <person name="Copeland A."/>
            <person name="Lucas S."/>
            <person name="Lapidus A."/>
            <person name="Barry K."/>
            <person name="Detter J.C."/>
            <person name="Glavina del Rio T."/>
            <person name="Hammon N."/>
            <person name="Israni S."/>
            <person name="Dalin E."/>
            <person name="Tice H."/>
            <person name="Pitluck S."/>
            <person name="Brettin T."/>
            <person name="Bruce D."/>
            <person name="Han C."/>
            <person name="Tapia R."/>
            <person name="Saunders E."/>
            <person name="Gilna P."/>
            <person name="Schmutz J."/>
            <person name="Larimer F."/>
            <person name="Land M."/>
            <person name="Hauser L."/>
            <person name="Kyrpides N."/>
            <person name="Kim E."/>
            <person name="Daly M.J."/>
            <person name="Fredrickson J.K."/>
            <person name="Makarova K.S."/>
            <person name="Gaidamakova E.K."/>
            <person name="Zhai M."/>
            <person name="Richardson P."/>
        </authorList>
    </citation>
    <scope>NUCLEOTIDE SEQUENCE [LARGE SCALE GENOMIC DNA]</scope>
    <source>
        <strain evidence="1">DSM 11300</strain>
        <plasmid evidence="1">pDGEO02</plasmid>
    </source>
</reference>
<keyword evidence="2" id="KW-1185">Reference proteome</keyword>
<gene>
    <name evidence="1" type="ORF">Dgeo_3071</name>
</gene>
<evidence type="ECO:0000313" key="2">
    <source>
        <dbReference type="Proteomes" id="UP000002431"/>
    </source>
</evidence>
<name>A8ZRK3_DEIGD</name>
<keyword evidence="1" id="KW-0614">Plasmid</keyword>
<dbReference type="HOGENOM" id="CLU_2537007_0_0_0"/>
<accession>A8ZRK3</accession>